<sequence>MSSDDEDEIHIRIHSRCSACGFCFEPGDAVCACEPLLPTILSRHDVLIDAKRAAVAAKAFGQTRFPDLAYCDNKHGYDWSFCRFPACRRCRASPASLTVHALCLRLSCPPDDEGRRPRLRAFLFAAESARPWRGAPPLALEPLVEYREAALVAGRPNLLRLPPELRLLIWHFADGSPLWSSSAIHNINSALSACHSEPLVMRLADVNCWARGAAAECGHVPTRGLVRLTFDCRGLRRVERLKTRPAVTGARSDFLAFVIEPAKEIADVHVTFQLGLAQLQLPSAKNFHIWDTPCPPPPHRCLSNWLPRPRVPSHIGTICLQGCTGLTLFVLSGSIYAVHAHTVDAPSAQATFNTLSSRLRKYASWVYIPVKGRITELGFSQVSGQVPERLNAIFQTQSFWFQLKLLVRQPTSGVLVGNYLVGSHELDFYTSQQPLLMFYDKPSDDIPISLVGAYSKTAISQSRHDPISIRAPRWVEDWSSATLAGVSTLWIYYVPGTEACRGLVVEYDDGQFAFLGQCRVGVDSMVQVTNPKYLCFNNEAYRTPYISAAQTAVKVLCTSSVTHTHVRDQSLWSCCEMKGVLTLSSRDGRATMVYATDD</sequence>
<name>A0A0A2VR48_BEABA</name>
<dbReference type="Proteomes" id="UP000030106">
    <property type="component" value="Unassembled WGS sequence"/>
</dbReference>
<gene>
    <name evidence="1" type="ORF">BBAD15_g11492</name>
</gene>
<dbReference type="HOGENOM" id="CLU_024198_0_0_1"/>
<evidence type="ECO:0000313" key="1">
    <source>
        <dbReference type="EMBL" id="KGQ03279.1"/>
    </source>
</evidence>
<dbReference type="AlphaFoldDB" id="A0A0A2VR48"/>
<proteinExistence type="predicted"/>
<accession>A0A0A2VR48</accession>
<dbReference type="EMBL" id="ANFO01001255">
    <property type="protein sequence ID" value="KGQ03279.1"/>
    <property type="molecule type" value="Genomic_DNA"/>
</dbReference>
<reference evidence="1 2" key="1">
    <citation type="submission" date="2012-10" db="EMBL/GenBank/DDBJ databases">
        <title>Genome sequencing and analysis of entomopathogenic fungi Beauveria bassiana D1-5.</title>
        <authorList>
            <person name="Li Q."/>
            <person name="Wang L."/>
            <person name="Zhang Z."/>
            <person name="Wang Q."/>
            <person name="Ren J."/>
            <person name="Wang M."/>
            <person name="Xu W."/>
            <person name="Wang J."/>
            <person name="Lu Y."/>
            <person name="Du Q."/>
            <person name="Sun Z."/>
        </authorList>
    </citation>
    <scope>NUCLEOTIDE SEQUENCE [LARGE SCALE GENOMIC DNA]</scope>
    <source>
        <strain evidence="1 2">D1-5</strain>
    </source>
</reference>
<comment type="caution">
    <text evidence="1">The sequence shown here is derived from an EMBL/GenBank/DDBJ whole genome shotgun (WGS) entry which is preliminary data.</text>
</comment>
<evidence type="ECO:0000313" key="2">
    <source>
        <dbReference type="Proteomes" id="UP000030106"/>
    </source>
</evidence>
<organism evidence="1 2">
    <name type="scientific">Beauveria bassiana D1-5</name>
    <dbReference type="NCBI Taxonomy" id="1245745"/>
    <lineage>
        <taxon>Eukaryota</taxon>
        <taxon>Fungi</taxon>
        <taxon>Dikarya</taxon>
        <taxon>Ascomycota</taxon>
        <taxon>Pezizomycotina</taxon>
        <taxon>Sordariomycetes</taxon>
        <taxon>Hypocreomycetidae</taxon>
        <taxon>Hypocreales</taxon>
        <taxon>Cordycipitaceae</taxon>
        <taxon>Beauveria</taxon>
    </lineage>
</organism>
<dbReference type="STRING" id="1245745.A0A0A2VR48"/>
<protein>
    <submittedName>
        <fullName evidence="1">Uncharacterized protein</fullName>
    </submittedName>
</protein>